<name>A0AAD9J8H8_9ANNE</name>
<dbReference type="GO" id="GO:0006493">
    <property type="term" value="P:protein O-linked glycosylation"/>
    <property type="evidence" value="ECO:0007669"/>
    <property type="project" value="TreeGrafter"/>
</dbReference>
<evidence type="ECO:0000256" key="2">
    <source>
        <dbReference type="SAM" id="Phobius"/>
    </source>
</evidence>
<comment type="caution">
    <text evidence="4">The sequence shown here is derived from an EMBL/GenBank/DDBJ whole genome shotgun (WGS) entry which is preliminary data.</text>
</comment>
<evidence type="ECO:0000313" key="5">
    <source>
        <dbReference type="Proteomes" id="UP001208570"/>
    </source>
</evidence>
<dbReference type="SUPFAM" id="SSF53448">
    <property type="entry name" value="Nucleotide-diphospho-sugar transferases"/>
    <property type="match status" value="1"/>
</dbReference>
<evidence type="ECO:0000259" key="3">
    <source>
        <dbReference type="Pfam" id="PF00535"/>
    </source>
</evidence>
<dbReference type="Proteomes" id="UP001208570">
    <property type="component" value="Unassembled WGS sequence"/>
</dbReference>
<dbReference type="InterPro" id="IPR029044">
    <property type="entry name" value="Nucleotide-diphossugar_trans"/>
</dbReference>
<reference evidence="4" key="1">
    <citation type="journal article" date="2023" name="Mol. Biol. Evol.">
        <title>Third-Generation Sequencing Reveals the Adaptive Role of the Epigenome in Three Deep-Sea Polychaetes.</title>
        <authorList>
            <person name="Perez M."/>
            <person name="Aroh O."/>
            <person name="Sun Y."/>
            <person name="Lan Y."/>
            <person name="Juniper S.K."/>
            <person name="Young C.R."/>
            <person name="Angers B."/>
            <person name="Qian P.Y."/>
        </authorList>
    </citation>
    <scope>NUCLEOTIDE SEQUENCE</scope>
    <source>
        <strain evidence="4">P08H-3</strain>
    </source>
</reference>
<dbReference type="GO" id="GO:0005794">
    <property type="term" value="C:Golgi apparatus"/>
    <property type="evidence" value="ECO:0007669"/>
    <property type="project" value="TreeGrafter"/>
</dbReference>
<sequence length="302" mass="35129">MSVPCSRRCGIKRLIIILIIATFTIIYITPDDGSTYLLPRNEFDENDNERKVFIQRKEDFDRYQLSEINRTGPGEGGHQLTLTKEEVALVESEMKREGFSKYLNSLVSLDRSLNDYRDPVCKEHQYPEDLPTASVIIIFCNEIQRVVLRTVHSIVNRTPPRYLKEVVLVDDANELLRPLDEHIDKHWPEGLVRVIRLPIRSGLIRTRLAGVEAATGDVVIMMDGHMEVTKGWIEPLLARIKENNRILVSSLIDAIHPNNMEYRMSGISYQTFTWNMEYYWRFFPPHVTHNHLLPVPYVLCNR</sequence>
<dbReference type="PANTHER" id="PTHR11675">
    <property type="entry name" value="N-ACETYLGALACTOSAMINYLTRANSFERASE"/>
    <property type="match status" value="1"/>
</dbReference>
<dbReference type="PANTHER" id="PTHR11675:SF43">
    <property type="entry name" value="POLYPEPTIDE N-ACETYLGALACTOSAMINYLTRANSFERASE 1"/>
    <property type="match status" value="1"/>
</dbReference>
<keyword evidence="2" id="KW-0812">Transmembrane</keyword>
<keyword evidence="2" id="KW-0472">Membrane</keyword>
<evidence type="ECO:0000256" key="1">
    <source>
        <dbReference type="ARBA" id="ARBA00023157"/>
    </source>
</evidence>
<dbReference type="AlphaFoldDB" id="A0AAD9J8H8"/>
<protein>
    <recommendedName>
        <fullName evidence="3">Glycosyltransferase 2-like domain-containing protein</fullName>
    </recommendedName>
</protein>
<keyword evidence="1" id="KW-1015">Disulfide bond</keyword>
<proteinExistence type="predicted"/>
<dbReference type="Pfam" id="PF00535">
    <property type="entry name" value="Glycos_transf_2"/>
    <property type="match status" value="1"/>
</dbReference>
<dbReference type="GO" id="GO:0004653">
    <property type="term" value="F:polypeptide N-acetylgalactosaminyltransferase activity"/>
    <property type="evidence" value="ECO:0007669"/>
    <property type="project" value="TreeGrafter"/>
</dbReference>
<keyword evidence="5" id="KW-1185">Reference proteome</keyword>
<gene>
    <name evidence="4" type="ORF">LSH36_543g06048</name>
</gene>
<keyword evidence="2" id="KW-1133">Transmembrane helix</keyword>
<evidence type="ECO:0000313" key="4">
    <source>
        <dbReference type="EMBL" id="KAK2147665.1"/>
    </source>
</evidence>
<dbReference type="InterPro" id="IPR001173">
    <property type="entry name" value="Glyco_trans_2-like"/>
</dbReference>
<feature type="transmembrane region" description="Helical" evidence="2">
    <location>
        <begin position="12"/>
        <end position="30"/>
    </location>
</feature>
<dbReference type="EMBL" id="JAODUP010000543">
    <property type="protein sequence ID" value="KAK2147665.1"/>
    <property type="molecule type" value="Genomic_DNA"/>
</dbReference>
<organism evidence="4 5">
    <name type="scientific">Paralvinella palmiformis</name>
    <dbReference type="NCBI Taxonomy" id="53620"/>
    <lineage>
        <taxon>Eukaryota</taxon>
        <taxon>Metazoa</taxon>
        <taxon>Spiralia</taxon>
        <taxon>Lophotrochozoa</taxon>
        <taxon>Annelida</taxon>
        <taxon>Polychaeta</taxon>
        <taxon>Sedentaria</taxon>
        <taxon>Canalipalpata</taxon>
        <taxon>Terebellida</taxon>
        <taxon>Terebelliformia</taxon>
        <taxon>Alvinellidae</taxon>
        <taxon>Paralvinella</taxon>
    </lineage>
</organism>
<dbReference type="Gene3D" id="3.90.550.10">
    <property type="entry name" value="Spore Coat Polysaccharide Biosynthesis Protein SpsA, Chain A"/>
    <property type="match status" value="1"/>
</dbReference>
<accession>A0AAD9J8H8</accession>
<feature type="domain" description="Glycosyltransferase 2-like" evidence="3">
    <location>
        <begin position="134"/>
        <end position="274"/>
    </location>
</feature>